<keyword evidence="9 10" id="KW-0066">ATP synthesis</keyword>
<proteinExistence type="inferred from homology"/>
<comment type="function">
    <text evidence="1 10">Produces ATP from ADP in the presence of a proton gradient across the membrane. The gamma chain is believed to be important in regulating ATPase activity and the flow of protons through the CF(0) complex.</text>
</comment>
<gene>
    <name evidence="10" type="primary">atpG</name>
    <name evidence="11" type="ordered locus">Clocel_3050</name>
</gene>
<dbReference type="InterPro" id="IPR000131">
    <property type="entry name" value="ATP_synth_F1_gsu"/>
</dbReference>
<evidence type="ECO:0000256" key="6">
    <source>
        <dbReference type="ARBA" id="ARBA00023065"/>
    </source>
</evidence>
<dbReference type="InterPro" id="IPR035968">
    <property type="entry name" value="ATP_synth_F1_ATPase_gsu"/>
</dbReference>
<dbReference type="PROSITE" id="PS00153">
    <property type="entry name" value="ATPASE_GAMMA"/>
    <property type="match status" value="1"/>
</dbReference>
<dbReference type="PANTHER" id="PTHR11693:SF22">
    <property type="entry name" value="ATP SYNTHASE SUBUNIT GAMMA, MITOCHONDRIAL"/>
    <property type="match status" value="1"/>
</dbReference>
<protein>
    <recommendedName>
        <fullName evidence="10">ATP synthase gamma chain</fullName>
    </recommendedName>
    <alternativeName>
        <fullName evidence="10">ATP synthase F1 sector gamma subunit</fullName>
    </alternativeName>
    <alternativeName>
        <fullName evidence="10">F-ATPase gamma subunit</fullName>
    </alternativeName>
</protein>
<reference evidence="11 12" key="1">
    <citation type="submission" date="2010-08" db="EMBL/GenBank/DDBJ databases">
        <title>Complete sequence of Clostridium cellulovorans 743B.</title>
        <authorList>
            <consortium name="US DOE Joint Genome Institute"/>
            <person name="Lucas S."/>
            <person name="Copeland A."/>
            <person name="Lapidus A."/>
            <person name="Cheng J.-F."/>
            <person name="Bruce D."/>
            <person name="Goodwin L."/>
            <person name="Pitluck S."/>
            <person name="Chertkov O."/>
            <person name="Detter J.C."/>
            <person name="Han C."/>
            <person name="Tapia R."/>
            <person name="Land M."/>
            <person name="Hauser L."/>
            <person name="Chang Y.-J."/>
            <person name="Jeffries C."/>
            <person name="Kyrpides N."/>
            <person name="Ivanova N."/>
            <person name="Mikhailova N."/>
            <person name="Hemme C.L."/>
            <person name="Woyke T."/>
        </authorList>
    </citation>
    <scope>NUCLEOTIDE SEQUENCE [LARGE SCALE GENOMIC DNA]</scope>
    <source>
        <strain evidence="12">ATCC 35296 / DSM 3052 / OCM 3 / 743B</strain>
    </source>
</reference>
<dbReference type="GO" id="GO:0042777">
    <property type="term" value="P:proton motive force-driven plasma membrane ATP synthesis"/>
    <property type="evidence" value="ECO:0007669"/>
    <property type="project" value="UniProtKB-UniRule"/>
</dbReference>
<evidence type="ECO:0000256" key="9">
    <source>
        <dbReference type="ARBA" id="ARBA00023310"/>
    </source>
</evidence>
<dbReference type="NCBIfam" id="TIGR01146">
    <property type="entry name" value="ATPsyn_F1gamma"/>
    <property type="match status" value="1"/>
</dbReference>
<keyword evidence="10" id="KW-1003">Cell membrane</keyword>
<evidence type="ECO:0000256" key="10">
    <source>
        <dbReference type="HAMAP-Rule" id="MF_00815"/>
    </source>
</evidence>
<dbReference type="InterPro" id="IPR023632">
    <property type="entry name" value="ATP_synth_F1_gsu_CS"/>
</dbReference>
<dbReference type="KEGG" id="ccb:Clocel_3050"/>
<dbReference type="eggNOG" id="COG0224">
    <property type="taxonomic scope" value="Bacteria"/>
</dbReference>
<sequence length="284" mass="31560">MAGAGLIEIKRRIKSVKNTRKITSSMSLIATSNLKKARVAMINNKSYGEVLDGIMNQIATDVEESNIYVNGNGGTKTAYIVITSDQGLCGGYNSNVILTLIDKIKDDKENKKVILVGEKGRGYLRRYKFDTLAEYVDLKSIPTMDEAAVIATKALELYKSNEYGEINIVYTKFVSSVKQAVEVKRLLPFNSVQEKKTNRKQINYELTPIEDLEILINSYMNSQVFTALLNGKTSEQSSRMTAMDSATKNADELIEKLNLKYNRIRQAAITQEISEIVGGASAQS</sequence>
<comment type="subunit">
    <text evidence="10">F-type ATPases have 2 components, CF(1) - the catalytic core - and CF(0) - the membrane proton channel. CF(1) has five subunits: alpha(3), beta(3), gamma(1), delta(1), epsilon(1). CF(0) has three main subunits: a, b and c.</text>
</comment>
<evidence type="ECO:0000256" key="4">
    <source>
        <dbReference type="ARBA" id="ARBA00022448"/>
    </source>
</evidence>
<dbReference type="PANTHER" id="PTHR11693">
    <property type="entry name" value="ATP SYNTHASE GAMMA CHAIN"/>
    <property type="match status" value="1"/>
</dbReference>
<dbReference type="OrthoDB" id="9812769at2"/>
<dbReference type="CDD" id="cd12151">
    <property type="entry name" value="F1-ATPase_gamma"/>
    <property type="match status" value="1"/>
</dbReference>
<keyword evidence="7 10" id="KW-0472">Membrane</keyword>
<evidence type="ECO:0000313" key="12">
    <source>
        <dbReference type="Proteomes" id="UP000002730"/>
    </source>
</evidence>
<dbReference type="EMBL" id="CP002160">
    <property type="protein sequence ID" value="ADL52740.1"/>
    <property type="molecule type" value="Genomic_DNA"/>
</dbReference>
<keyword evidence="12" id="KW-1185">Reference proteome</keyword>
<evidence type="ECO:0000256" key="1">
    <source>
        <dbReference type="ARBA" id="ARBA00003456"/>
    </source>
</evidence>
<dbReference type="GO" id="GO:0005524">
    <property type="term" value="F:ATP binding"/>
    <property type="evidence" value="ECO:0007669"/>
    <property type="project" value="UniProtKB-UniRule"/>
</dbReference>
<accession>D9STK6</accession>
<evidence type="ECO:0000256" key="7">
    <source>
        <dbReference type="ARBA" id="ARBA00023136"/>
    </source>
</evidence>
<comment type="subcellular location">
    <subcellularLocation>
        <location evidence="10">Cell membrane</location>
        <topology evidence="10">Peripheral membrane protein</topology>
    </subcellularLocation>
    <subcellularLocation>
        <location evidence="2">Membrane</location>
        <topology evidence="2">Peripheral membrane protein</topology>
    </subcellularLocation>
</comment>
<name>D9STK6_CLOC7</name>
<dbReference type="PRINTS" id="PR00126">
    <property type="entry name" value="ATPASEGAMMA"/>
</dbReference>
<dbReference type="RefSeq" id="WP_010075835.1">
    <property type="nucleotide sequence ID" value="NC_014393.1"/>
</dbReference>
<keyword evidence="8 10" id="KW-0139">CF(1)</keyword>
<dbReference type="SUPFAM" id="SSF52943">
    <property type="entry name" value="ATP synthase (F1-ATPase), gamma subunit"/>
    <property type="match status" value="1"/>
</dbReference>
<dbReference type="Gene3D" id="3.40.1380.10">
    <property type="match status" value="1"/>
</dbReference>
<evidence type="ECO:0000256" key="5">
    <source>
        <dbReference type="ARBA" id="ARBA00022781"/>
    </source>
</evidence>
<organism evidence="11 12">
    <name type="scientific">Clostridium cellulovorans (strain ATCC 35296 / DSM 3052 / OCM 3 / 743B)</name>
    <dbReference type="NCBI Taxonomy" id="573061"/>
    <lineage>
        <taxon>Bacteria</taxon>
        <taxon>Bacillati</taxon>
        <taxon>Bacillota</taxon>
        <taxon>Clostridia</taxon>
        <taxon>Eubacteriales</taxon>
        <taxon>Clostridiaceae</taxon>
        <taxon>Clostridium</taxon>
    </lineage>
</organism>
<evidence type="ECO:0000256" key="2">
    <source>
        <dbReference type="ARBA" id="ARBA00004170"/>
    </source>
</evidence>
<dbReference type="STRING" id="573061.Clocel_3050"/>
<keyword evidence="5 10" id="KW-0375">Hydrogen ion transport</keyword>
<dbReference type="HOGENOM" id="CLU_050669_0_1_9"/>
<dbReference type="GO" id="GO:0045259">
    <property type="term" value="C:proton-transporting ATP synthase complex"/>
    <property type="evidence" value="ECO:0007669"/>
    <property type="project" value="UniProtKB-KW"/>
</dbReference>
<dbReference type="GO" id="GO:0005886">
    <property type="term" value="C:plasma membrane"/>
    <property type="evidence" value="ECO:0007669"/>
    <property type="project" value="UniProtKB-SubCell"/>
</dbReference>
<dbReference type="Gene3D" id="1.10.287.80">
    <property type="entry name" value="ATP synthase, gamma subunit, helix hairpin domain"/>
    <property type="match status" value="1"/>
</dbReference>
<evidence type="ECO:0000313" key="11">
    <source>
        <dbReference type="EMBL" id="ADL52740.1"/>
    </source>
</evidence>
<dbReference type="GO" id="GO:0046933">
    <property type="term" value="F:proton-transporting ATP synthase activity, rotational mechanism"/>
    <property type="evidence" value="ECO:0007669"/>
    <property type="project" value="UniProtKB-UniRule"/>
</dbReference>
<keyword evidence="4 10" id="KW-0813">Transport</keyword>
<evidence type="ECO:0000256" key="8">
    <source>
        <dbReference type="ARBA" id="ARBA00023196"/>
    </source>
</evidence>
<dbReference type="HAMAP" id="MF_00815">
    <property type="entry name" value="ATP_synth_gamma_bact"/>
    <property type="match status" value="1"/>
</dbReference>
<dbReference type="Proteomes" id="UP000002730">
    <property type="component" value="Chromosome"/>
</dbReference>
<keyword evidence="6 10" id="KW-0406">Ion transport</keyword>
<comment type="similarity">
    <text evidence="3 10">Belongs to the ATPase gamma chain family.</text>
</comment>
<evidence type="ECO:0000256" key="3">
    <source>
        <dbReference type="ARBA" id="ARBA00007681"/>
    </source>
</evidence>
<dbReference type="AlphaFoldDB" id="D9STK6"/>
<dbReference type="Pfam" id="PF00231">
    <property type="entry name" value="ATP-synt"/>
    <property type="match status" value="1"/>
</dbReference>